<name>A0A8F9TU73_9BACT</name>
<feature type="transmembrane region" description="Helical" evidence="1">
    <location>
        <begin position="438"/>
        <end position="460"/>
    </location>
</feature>
<evidence type="ECO:0000313" key="4">
    <source>
        <dbReference type="Proteomes" id="UP000825051"/>
    </source>
</evidence>
<keyword evidence="1" id="KW-0472">Membrane</keyword>
<proteinExistence type="predicted"/>
<dbReference type="AlphaFoldDB" id="A0A8F9TU73"/>
<evidence type="ECO:0000256" key="1">
    <source>
        <dbReference type="SAM" id="Phobius"/>
    </source>
</evidence>
<feature type="transmembrane region" description="Helical" evidence="1">
    <location>
        <begin position="698"/>
        <end position="719"/>
    </location>
</feature>
<dbReference type="RefSeq" id="WP_220160973.1">
    <property type="nucleotide sequence ID" value="NZ_CP080507.1"/>
</dbReference>
<organism evidence="3 4">
    <name type="scientific">Horticoccus luteus</name>
    <dbReference type="NCBI Taxonomy" id="2862869"/>
    <lineage>
        <taxon>Bacteria</taxon>
        <taxon>Pseudomonadati</taxon>
        <taxon>Verrucomicrobiota</taxon>
        <taxon>Opitutia</taxon>
        <taxon>Opitutales</taxon>
        <taxon>Opitutaceae</taxon>
        <taxon>Horticoccus</taxon>
    </lineage>
</organism>
<dbReference type="InterPro" id="IPR011990">
    <property type="entry name" value="TPR-like_helical_dom_sf"/>
</dbReference>
<dbReference type="KEGG" id="ole:K0B96_11120"/>
<dbReference type="Pfam" id="PF13584">
    <property type="entry name" value="BatD"/>
    <property type="match status" value="1"/>
</dbReference>
<dbReference type="InterPro" id="IPR025738">
    <property type="entry name" value="BatD"/>
</dbReference>
<keyword evidence="4" id="KW-1185">Reference proteome</keyword>
<dbReference type="PANTHER" id="PTHR40940">
    <property type="entry name" value="PROTEIN BATD-RELATED"/>
    <property type="match status" value="1"/>
</dbReference>
<feature type="signal peptide" evidence="2">
    <location>
        <begin position="1"/>
        <end position="21"/>
    </location>
</feature>
<keyword evidence="1" id="KW-0812">Transmembrane</keyword>
<sequence length="824" mass="88694">MRLARLPFLLFVFALTLTAFAQTVRWEPGDSGDPADLQLVFSDCEPTGRPDLPVVAGVTFNLAGTGTRTEMNNFSFTRFTIFNYRVNARQAGPLQIPAFDVKTNKGTLRVAAYDATLTASTDVSSLAHATLEPAAANPWAGQIFSLTYTLTVPRRNLNQVTSNVAWNAAPLVAEDWANPQPAESIADGERQYVLTYHTRAYAKTAGRVTLEATAQNVNFQTGSVGFGLFQSPRIEQATVASNRPEISVRPLPQPAPAGFAGAVGQFKLTSKVVPAKAAVGEPVTWTLELSGTGNWPDIAGLPSREVSKDFQVVQPQAKRVPAEGKLFDSTLTEDVVLVPTKPGTYALAPISFVYFDPQAGTYKTLTPAGATVTITAANAPKFNVTPGAATPNPATTETAVAPPAKLPVSPELPTGLPLDDLSGTATVTPPWTWATLRWLLALPLVLLPLAWFTFAAQRAWRRDPHRPRRAALVRLRALLAQLRATTDPVQQRPLLRAWQTEVAAVWPLASAAPRADTLADAPWQTLWTEADHVLYGPDGSALPGDWIARAETAAAAKRVPGFALFRAFRHLVPALAVLALFLAGPRPAHADEATTAYRNGDFSGAETLWRATVEKQPTDWIARYNLSLALAQQDRWQEAVAHATAALLQNPSSPAVRWQFALACDKAGYTPAGLSPFINAGTKHRIARLASSAVWQRVLLAGELLIILAAILALARAYGFLSRRAWAIAPWLAVVAGLVLGVAAISSVRGYGDAGNPHAVLVWRNTTLRSIPTEADAAQKTIALPAGSFAVINKTFLADHWVRLAFSNGQTGWVRREEVVALWQ</sequence>
<keyword evidence="2" id="KW-0732">Signal</keyword>
<dbReference type="SUPFAM" id="SSF48452">
    <property type="entry name" value="TPR-like"/>
    <property type="match status" value="1"/>
</dbReference>
<keyword evidence="1" id="KW-1133">Transmembrane helix</keyword>
<accession>A0A8F9TU73</accession>
<feature type="transmembrane region" description="Helical" evidence="1">
    <location>
        <begin position="725"/>
        <end position="745"/>
    </location>
</feature>
<gene>
    <name evidence="3" type="ORF">K0B96_11120</name>
</gene>
<dbReference type="Pfam" id="PF13432">
    <property type="entry name" value="TPR_16"/>
    <property type="match status" value="1"/>
</dbReference>
<dbReference type="PANTHER" id="PTHR40940:SF2">
    <property type="entry name" value="BATD"/>
    <property type="match status" value="1"/>
</dbReference>
<evidence type="ECO:0000256" key="2">
    <source>
        <dbReference type="SAM" id="SignalP"/>
    </source>
</evidence>
<dbReference type="Gene3D" id="1.25.40.10">
    <property type="entry name" value="Tetratricopeptide repeat domain"/>
    <property type="match status" value="1"/>
</dbReference>
<feature type="chain" id="PRO_5034106872" evidence="2">
    <location>
        <begin position="22"/>
        <end position="824"/>
    </location>
</feature>
<dbReference type="EMBL" id="CP080507">
    <property type="protein sequence ID" value="QYM77869.1"/>
    <property type="molecule type" value="Genomic_DNA"/>
</dbReference>
<dbReference type="Proteomes" id="UP000825051">
    <property type="component" value="Chromosome"/>
</dbReference>
<evidence type="ECO:0000313" key="3">
    <source>
        <dbReference type="EMBL" id="QYM77869.1"/>
    </source>
</evidence>
<protein>
    <submittedName>
        <fullName evidence="3">BatD family protein</fullName>
    </submittedName>
</protein>
<reference evidence="3" key="1">
    <citation type="submission" date="2021-08" db="EMBL/GenBank/DDBJ databases">
        <title>Genome of a novel bacterium of the phylum Verrucomicrobia, Oleiharenicola sp. KSB-15.</title>
        <authorList>
            <person name="Chung J.-H."/>
            <person name="Ahn J.-H."/>
            <person name="Yoon Y."/>
            <person name="Kim D.-Y."/>
            <person name="An S.-H."/>
            <person name="Park I."/>
            <person name="Yeon J."/>
        </authorList>
    </citation>
    <scope>NUCLEOTIDE SEQUENCE</scope>
    <source>
        <strain evidence="3">KSB-15</strain>
    </source>
</reference>